<organism evidence="4 5">
    <name type="scientific">Chara braunii</name>
    <name type="common">Braun's stonewort</name>
    <dbReference type="NCBI Taxonomy" id="69332"/>
    <lineage>
        <taxon>Eukaryota</taxon>
        <taxon>Viridiplantae</taxon>
        <taxon>Streptophyta</taxon>
        <taxon>Charophyceae</taxon>
        <taxon>Charales</taxon>
        <taxon>Characeae</taxon>
        <taxon>Chara</taxon>
    </lineage>
</organism>
<keyword evidence="1" id="KW-0479">Metal-binding</keyword>
<dbReference type="EMBL" id="BFEA01000057">
    <property type="protein sequence ID" value="GBG65066.1"/>
    <property type="molecule type" value="Genomic_DNA"/>
</dbReference>
<accession>A0A388K4X4</accession>
<feature type="domain" description="CCHC-type" evidence="3">
    <location>
        <begin position="178"/>
        <end position="192"/>
    </location>
</feature>
<evidence type="ECO:0000256" key="2">
    <source>
        <dbReference type="SAM" id="MobiDB-lite"/>
    </source>
</evidence>
<dbReference type="GO" id="GO:0008270">
    <property type="term" value="F:zinc ion binding"/>
    <property type="evidence" value="ECO:0007669"/>
    <property type="project" value="UniProtKB-KW"/>
</dbReference>
<sequence>MYKNVRELTDTVERLLVVPGVRYDQQVLLMDYLRCLPSDVRTKLVDEAYVEQHNFTSFNKKALDIEAKLGSVHQSQGDGRKKRLPRDWKKKGQLMFVDHDGQTTKIDEFPDLGDETEHDGASETSNGGVVAPIKEKARGTGKKKVVRSTGQGNQGTPTWVKLGLEYEVLRDRVARGTCMNCGNYGHTSRTCRGGTREDALQVAELGPNAPTMFRIWQEKENPVVHVENITELEEKMSTMEVRENKENIPLVEEEAEEEDVSINVREMFDRMEDSVDKMQRLHLRLRGICEKVGREGIGYPKVFTMGHEGPGEGPKEPNPRMLKANMAAKTSMGQRNVRGSIPYATRRPGGGNPPKEQAQTSQPTEEEPPITVEGDEEEDDKIREEEDKHAEVMTKPRKEGVKERKSKKEETMTKKRKYKTSIEEGVDLEGLVNKLFEGHNELLNLREILASTRRG</sequence>
<reference evidence="4 5" key="1">
    <citation type="journal article" date="2018" name="Cell">
        <title>The Chara Genome: Secondary Complexity and Implications for Plant Terrestrialization.</title>
        <authorList>
            <person name="Nishiyama T."/>
            <person name="Sakayama H."/>
            <person name="Vries J.D."/>
            <person name="Buschmann H."/>
            <person name="Saint-Marcoux D."/>
            <person name="Ullrich K.K."/>
            <person name="Haas F.B."/>
            <person name="Vanderstraeten L."/>
            <person name="Becker D."/>
            <person name="Lang D."/>
            <person name="Vosolsobe S."/>
            <person name="Rombauts S."/>
            <person name="Wilhelmsson P.K.I."/>
            <person name="Janitza P."/>
            <person name="Kern R."/>
            <person name="Heyl A."/>
            <person name="Rumpler F."/>
            <person name="Villalobos L.I.A.C."/>
            <person name="Clay J.M."/>
            <person name="Skokan R."/>
            <person name="Toyoda A."/>
            <person name="Suzuki Y."/>
            <person name="Kagoshima H."/>
            <person name="Schijlen E."/>
            <person name="Tajeshwar N."/>
            <person name="Catarino B."/>
            <person name="Hetherington A.J."/>
            <person name="Saltykova A."/>
            <person name="Bonnot C."/>
            <person name="Breuninger H."/>
            <person name="Symeonidi A."/>
            <person name="Radhakrishnan G.V."/>
            <person name="Van Nieuwerburgh F."/>
            <person name="Deforce D."/>
            <person name="Chang C."/>
            <person name="Karol K.G."/>
            <person name="Hedrich R."/>
            <person name="Ulvskov P."/>
            <person name="Glockner G."/>
            <person name="Delwiche C.F."/>
            <person name="Petrasek J."/>
            <person name="Van de Peer Y."/>
            <person name="Friml J."/>
            <person name="Beilby M."/>
            <person name="Dolan L."/>
            <person name="Kohara Y."/>
            <person name="Sugano S."/>
            <person name="Fujiyama A."/>
            <person name="Delaux P.-M."/>
            <person name="Quint M."/>
            <person name="TheiBen G."/>
            <person name="Hagemann M."/>
            <person name="Harholt J."/>
            <person name="Dunand C."/>
            <person name="Zachgo S."/>
            <person name="Langdale J."/>
            <person name="Maumus F."/>
            <person name="Straeten D.V.D."/>
            <person name="Gould S.B."/>
            <person name="Rensing S.A."/>
        </authorList>
    </citation>
    <scope>NUCLEOTIDE SEQUENCE [LARGE SCALE GENOMIC DNA]</scope>
    <source>
        <strain evidence="4 5">S276</strain>
    </source>
</reference>
<proteinExistence type="predicted"/>
<dbReference type="InterPro" id="IPR036875">
    <property type="entry name" value="Znf_CCHC_sf"/>
</dbReference>
<feature type="compositionally biased region" description="Acidic residues" evidence="2">
    <location>
        <begin position="364"/>
        <end position="379"/>
    </location>
</feature>
<dbReference type="InterPro" id="IPR001878">
    <property type="entry name" value="Znf_CCHC"/>
</dbReference>
<evidence type="ECO:0000259" key="3">
    <source>
        <dbReference type="PROSITE" id="PS50158"/>
    </source>
</evidence>
<evidence type="ECO:0000313" key="5">
    <source>
        <dbReference type="Proteomes" id="UP000265515"/>
    </source>
</evidence>
<dbReference type="SUPFAM" id="SSF57756">
    <property type="entry name" value="Retrovirus zinc finger-like domains"/>
    <property type="match status" value="1"/>
</dbReference>
<evidence type="ECO:0000313" key="4">
    <source>
        <dbReference type="EMBL" id="GBG65066.1"/>
    </source>
</evidence>
<comment type="caution">
    <text evidence="4">The sequence shown here is derived from an EMBL/GenBank/DDBJ whole genome shotgun (WGS) entry which is preliminary data.</text>
</comment>
<keyword evidence="1" id="KW-0863">Zinc-finger</keyword>
<dbReference type="AlphaFoldDB" id="A0A388K4X4"/>
<dbReference type="GO" id="GO:0003676">
    <property type="term" value="F:nucleic acid binding"/>
    <property type="evidence" value="ECO:0007669"/>
    <property type="project" value="InterPro"/>
</dbReference>
<dbReference type="Gramene" id="GBG65066">
    <property type="protein sequence ID" value="GBG65066"/>
    <property type="gene ID" value="CBR_g49138"/>
</dbReference>
<protein>
    <recommendedName>
        <fullName evidence="3">CCHC-type domain-containing protein</fullName>
    </recommendedName>
</protein>
<name>A0A388K4X4_CHABU</name>
<feature type="compositionally biased region" description="Basic and acidic residues" evidence="2">
    <location>
        <begin position="380"/>
        <end position="413"/>
    </location>
</feature>
<feature type="region of interest" description="Disordered" evidence="2">
    <location>
        <begin position="331"/>
        <end position="417"/>
    </location>
</feature>
<keyword evidence="5" id="KW-1185">Reference proteome</keyword>
<gene>
    <name evidence="4" type="ORF">CBR_g49138</name>
</gene>
<dbReference type="PROSITE" id="PS50158">
    <property type="entry name" value="ZF_CCHC"/>
    <property type="match status" value="1"/>
</dbReference>
<dbReference type="Proteomes" id="UP000265515">
    <property type="component" value="Unassembled WGS sequence"/>
</dbReference>
<evidence type="ECO:0000256" key="1">
    <source>
        <dbReference type="PROSITE-ProRule" id="PRU00047"/>
    </source>
</evidence>
<keyword evidence="1" id="KW-0862">Zinc</keyword>